<dbReference type="Proteomes" id="UP000515976">
    <property type="component" value="Chromosome"/>
</dbReference>
<keyword evidence="1" id="KW-0812">Transmembrane</keyword>
<gene>
    <name evidence="2" type="ORF">H9L10_15395</name>
</gene>
<evidence type="ECO:0000256" key="1">
    <source>
        <dbReference type="SAM" id="Phobius"/>
    </source>
</evidence>
<keyword evidence="1" id="KW-0472">Membrane</keyword>
<feature type="transmembrane region" description="Helical" evidence="1">
    <location>
        <begin position="72"/>
        <end position="92"/>
    </location>
</feature>
<proteinExistence type="predicted"/>
<accession>A0A7G9R1Q8</accession>
<evidence type="ECO:0000313" key="2">
    <source>
        <dbReference type="EMBL" id="QNN49533.1"/>
    </source>
</evidence>
<sequence length="305" mass="31587">MSLLALVVLPVSFALVLGVLLVGLLTGVTAGLPRASDDVGRAARRRVHLATGATVLVSMVLGGLALRVADDRALAVTPLAIATLVVLAATVLERTWPRPSGTLRTAGIRPRPEPPRLLHRLWWGATWSLAGVCVGGTLLAGPDGRSVGAEWATGSSASSPFPGARYAAPILAALLLCVLVTSWGLRTVEHRPALDAEHAQLDRAARVASTARLLRVSTVGTLLTLAGTAFVASSSLRSLAESLRNNGAPIPGQAPFDWRQHLAVTLLVVAVLALGLAVVALVSAPTRRDEAQPRPRASAPGVVAR</sequence>
<protein>
    <submittedName>
        <fullName evidence="2">Uncharacterized protein</fullName>
    </submittedName>
</protein>
<feature type="transmembrane region" description="Helical" evidence="1">
    <location>
        <begin position="6"/>
        <end position="26"/>
    </location>
</feature>
<feature type="transmembrane region" description="Helical" evidence="1">
    <location>
        <begin position="47"/>
        <end position="66"/>
    </location>
</feature>
<dbReference type="AlphaFoldDB" id="A0A7G9R1Q8"/>
<dbReference type="RefSeq" id="WP_166099160.1">
    <property type="nucleotide sequence ID" value="NZ_BMMY01000005.1"/>
</dbReference>
<keyword evidence="3" id="KW-1185">Reference proteome</keyword>
<evidence type="ECO:0000313" key="3">
    <source>
        <dbReference type="Proteomes" id="UP000515976"/>
    </source>
</evidence>
<name>A0A7G9R1Q8_9MICO</name>
<dbReference type="EMBL" id="CP060712">
    <property type="protein sequence ID" value="QNN49533.1"/>
    <property type="molecule type" value="Genomic_DNA"/>
</dbReference>
<feature type="transmembrane region" description="Helical" evidence="1">
    <location>
        <begin position="121"/>
        <end position="141"/>
    </location>
</feature>
<reference evidence="2 3" key="1">
    <citation type="submission" date="2020-08" db="EMBL/GenBank/DDBJ databases">
        <title>Genome sequence of Phycicoccus endophyticus JCM 31784T.</title>
        <authorList>
            <person name="Hyun D.-W."/>
            <person name="Bae J.-W."/>
        </authorList>
    </citation>
    <scope>NUCLEOTIDE SEQUENCE [LARGE SCALE GENOMIC DNA]</scope>
    <source>
        <strain evidence="2 3">JCM 31784</strain>
    </source>
</reference>
<keyword evidence="1" id="KW-1133">Transmembrane helix</keyword>
<feature type="transmembrane region" description="Helical" evidence="1">
    <location>
        <begin position="262"/>
        <end position="284"/>
    </location>
</feature>
<feature type="transmembrane region" description="Helical" evidence="1">
    <location>
        <begin position="166"/>
        <end position="185"/>
    </location>
</feature>
<feature type="transmembrane region" description="Helical" evidence="1">
    <location>
        <begin position="213"/>
        <end position="232"/>
    </location>
</feature>
<dbReference type="KEGG" id="pei:H9L10_15395"/>
<organism evidence="2 3">
    <name type="scientific">Phycicoccus endophyticus</name>
    <dbReference type="NCBI Taxonomy" id="1690220"/>
    <lineage>
        <taxon>Bacteria</taxon>
        <taxon>Bacillati</taxon>
        <taxon>Actinomycetota</taxon>
        <taxon>Actinomycetes</taxon>
        <taxon>Micrococcales</taxon>
        <taxon>Intrasporangiaceae</taxon>
        <taxon>Phycicoccus</taxon>
    </lineage>
</organism>